<evidence type="ECO:0000256" key="1">
    <source>
        <dbReference type="SAM" id="SignalP"/>
    </source>
</evidence>
<feature type="signal peptide" evidence="1">
    <location>
        <begin position="1"/>
        <end position="29"/>
    </location>
</feature>
<keyword evidence="1" id="KW-0732">Signal</keyword>
<dbReference type="Proteomes" id="UP000532440">
    <property type="component" value="Unassembled WGS sequence"/>
</dbReference>
<dbReference type="EMBL" id="JACHGB010000004">
    <property type="protein sequence ID" value="MBB5272203.1"/>
    <property type="molecule type" value="Genomic_DNA"/>
</dbReference>
<sequence>MSADRMTARRRLLLALAGGAAGLPLAAGAAAESLAQQAQAQQSQQAQAQQQSALPLPPAGHWQFSVHYGGYERGLKVAVLDYEIAHDGGRYRIDSKGRAEGLAALVYSGVLTQESEGRLTSRGLEPMRYREQRGKRPERWAQLDRRAHEVRFSSHPPAPLVDGVQDRLSVLVQLGLLARAQPERFAAGRVVALPELGSRRIEDARYASRGQAMLATPSGSRRTLHLERIAPRDADDARVDVWLGYDLDMLPVRLRFTDPDGRVLDQLLRFP</sequence>
<dbReference type="RefSeq" id="WP_183967385.1">
    <property type="nucleotide sequence ID" value="NZ_BAABEW010000002.1"/>
</dbReference>
<name>A0A7W8M8W1_9BURK</name>
<protein>
    <recommendedName>
        <fullName evidence="4">DUF3108 domain-containing protein</fullName>
    </recommendedName>
</protein>
<organism evidence="2 3">
    <name type="scientific">Quisquiliibacterium transsilvanicum</name>
    <dbReference type="NCBI Taxonomy" id="1549638"/>
    <lineage>
        <taxon>Bacteria</taxon>
        <taxon>Pseudomonadati</taxon>
        <taxon>Pseudomonadota</taxon>
        <taxon>Betaproteobacteria</taxon>
        <taxon>Burkholderiales</taxon>
        <taxon>Burkholderiaceae</taxon>
        <taxon>Quisquiliibacterium</taxon>
    </lineage>
</organism>
<dbReference type="Pfam" id="PF11306">
    <property type="entry name" value="DUF3108"/>
    <property type="match status" value="1"/>
</dbReference>
<evidence type="ECO:0008006" key="4">
    <source>
        <dbReference type="Google" id="ProtNLM"/>
    </source>
</evidence>
<feature type="chain" id="PRO_5031244626" description="DUF3108 domain-containing protein" evidence="1">
    <location>
        <begin position="30"/>
        <end position="271"/>
    </location>
</feature>
<comment type="caution">
    <text evidence="2">The sequence shown here is derived from an EMBL/GenBank/DDBJ whole genome shotgun (WGS) entry which is preliminary data.</text>
</comment>
<accession>A0A7W8M8W1</accession>
<evidence type="ECO:0000313" key="3">
    <source>
        <dbReference type="Proteomes" id="UP000532440"/>
    </source>
</evidence>
<dbReference type="AlphaFoldDB" id="A0A7W8M8W1"/>
<proteinExistence type="predicted"/>
<dbReference type="InterPro" id="IPR021457">
    <property type="entry name" value="DUF3108"/>
</dbReference>
<keyword evidence="3" id="KW-1185">Reference proteome</keyword>
<dbReference type="PROSITE" id="PS51318">
    <property type="entry name" value="TAT"/>
    <property type="match status" value="1"/>
</dbReference>
<dbReference type="InterPro" id="IPR006311">
    <property type="entry name" value="TAT_signal"/>
</dbReference>
<gene>
    <name evidence="2" type="ORF">HNQ70_002217</name>
</gene>
<reference evidence="2 3" key="1">
    <citation type="submission" date="2020-08" db="EMBL/GenBank/DDBJ databases">
        <title>Genomic Encyclopedia of Type Strains, Phase IV (KMG-IV): sequencing the most valuable type-strain genomes for metagenomic binning, comparative biology and taxonomic classification.</title>
        <authorList>
            <person name="Goeker M."/>
        </authorList>
    </citation>
    <scope>NUCLEOTIDE SEQUENCE [LARGE SCALE GENOMIC DNA]</scope>
    <source>
        <strain evidence="2 3">DSM 29781</strain>
    </source>
</reference>
<evidence type="ECO:0000313" key="2">
    <source>
        <dbReference type="EMBL" id="MBB5272203.1"/>
    </source>
</evidence>